<dbReference type="eggNOG" id="COG0438">
    <property type="taxonomic scope" value="Bacteria"/>
</dbReference>
<sequence length="399" mass="45318">MKQLVCDLGVQLRGHNLGFIQNIIRLLNERGDGLEDREITFLFNTPVHEYLGVQPNHDKINVLYITDQENEELEKCTKLTDRRAAEWLLIKKYAGQQAVEEVIILELDQYQLSIGASTTPFKVSGIYFRPHYRIETIGSGLGNRFKYWLWRQKKLALEYYMCRNKSLHNIFILNDSRAVNAMNRKLGDVFRYLSDPIYDYEPVPTQIRQTYQIGKDRFIFLIFGAIDERKNIEVIAEAFKALDPAIASKAALLIVGKVKSDYEMSLSASINQLKVSQPSLQVITDNRFIGDGEMETLFSQCDVPILLYRDFFVSSGLLGIAAKHNKAVLASTYGVLGELTKTYKLGLCLSPKDISGIAACVSRLVNHTESARVDGSPFYLSHSPNDFLNQLFRLNVKVA</sequence>
<proteinExistence type="predicted"/>
<reference evidence="2 3" key="1">
    <citation type="journal article" date="2010" name="Stand. Genomic Sci.">
        <title>Complete genome sequence of Spirosoma linguale type strain (1).</title>
        <authorList>
            <person name="Lail K."/>
            <person name="Sikorski J."/>
            <person name="Saunders E."/>
            <person name="Lapidus A."/>
            <person name="Glavina Del Rio T."/>
            <person name="Copeland A."/>
            <person name="Tice H."/>
            <person name="Cheng J.-F."/>
            <person name="Lucas S."/>
            <person name="Nolan M."/>
            <person name="Bruce D."/>
            <person name="Goodwin L."/>
            <person name="Pitluck S."/>
            <person name="Ivanova N."/>
            <person name="Mavromatis K."/>
            <person name="Ovchinnikova G."/>
            <person name="Pati A."/>
            <person name="Chen A."/>
            <person name="Palaniappan K."/>
            <person name="Land M."/>
            <person name="Hauser L."/>
            <person name="Chang Y.-J."/>
            <person name="Jeffries C.D."/>
            <person name="Chain P."/>
            <person name="Brettin T."/>
            <person name="Detter J.C."/>
            <person name="Schuetze A."/>
            <person name="Rohde M."/>
            <person name="Tindall B.J."/>
            <person name="Goeker M."/>
            <person name="Bristow J."/>
            <person name="Eisen J.A."/>
            <person name="Markowitz V."/>
            <person name="Hugenholtz P."/>
            <person name="Kyrpides N.C."/>
            <person name="Klenk H.-P."/>
            <person name="Chen F."/>
        </authorList>
    </citation>
    <scope>NUCLEOTIDE SEQUENCE [LARGE SCALE GENOMIC DNA]</scope>
    <source>
        <strain evidence="3">ATCC 33905 / DSM 74 / LMG 10896 / Claus 1</strain>
    </source>
</reference>
<accession>D2QU80</accession>
<organism evidence="2 3">
    <name type="scientific">Spirosoma linguale (strain ATCC 33905 / DSM 74 / LMG 10896 / Claus 1)</name>
    <dbReference type="NCBI Taxonomy" id="504472"/>
    <lineage>
        <taxon>Bacteria</taxon>
        <taxon>Pseudomonadati</taxon>
        <taxon>Bacteroidota</taxon>
        <taxon>Cytophagia</taxon>
        <taxon>Cytophagales</taxon>
        <taxon>Cytophagaceae</taxon>
        <taxon>Spirosoma</taxon>
    </lineage>
</organism>
<dbReference type="Gene3D" id="3.40.50.2000">
    <property type="entry name" value="Glycogen Phosphorylase B"/>
    <property type="match status" value="1"/>
</dbReference>
<dbReference type="CAZy" id="GT4">
    <property type="family name" value="Glycosyltransferase Family 4"/>
</dbReference>
<gene>
    <name evidence="2" type="ordered locus">Slin_6404</name>
</gene>
<dbReference type="GO" id="GO:0016757">
    <property type="term" value="F:glycosyltransferase activity"/>
    <property type="evidence" value="ECO:0007669"/>
    <property type="project" value="InterPro"/>
</dbReference>
<keyword evidence="3" id="KW-1185">Reference proteome</keyword>
<dbReference type="KEGG" id="sli:Slin_6404"/>
<dbReference type="AlphaFoldDB" id="D2QU80"/>
<dbReference type="STRING" id="504472.Slin_6404"/>
<evidence type="ECO:0000313" key="3">
    <source>
        <dbReference type="Proteomes" id="UP000002028"/>
    </source>
</evidence>
<feature type="domain" description="Glycosyl transferase family 1" evidence="1">
    <location>
        <begin position="206"/>
        <end position="370"/>
    </location>
</feature>
<dbReference type="HOGENOM" id="CLU_057514_0_0_10"/>
<dbReference type="SUPFAM" id="SSF53756">
    <property type="entry name" value="UDP-Glycosyltransferase/glycogen phosphorylase"/>
    <property type="match status" value="1"/>
</dbReference>
<evidence type="ECO:0000259" key="1">
    <source>
        <dbReference type="Pfam" id="PF00534"/>
    </source>
</evidence>
<dbReference type="RefSeq" id="WP_012930846.1">
    <property type="nucleotide sequence ID" value="NC_013730.1"/>
</dbReference>
<dbReference type="EMBL" id="CP001769">
    <property type="protein sequence ID" value="ADB42362.1"/>
    <property type="molecule type" value="Genomic_DNA"/>
</dbReference>
<keyword evidence="2" id="KW-0808">Transferase</keyword>
<protein>
    <submittedName>
        <fullName evidence="2">Glycosyl transferase group 1</fullName>
    </submittedName>
</protein>
<dbReference type="Pfam" id="PF00534">
    <property type="entry name" value="Glycos_transf_1"/>
    <property type="match status" value="1"/>
</dbReference>
<evidence type="ECO:0000313" key="2">
    <source>
        <dbReference type="EMBL" id="ADB42362.1"/>
    </source>
</evidence>
<name>D2QU80_SPILD</name>
<dbReference type="InterPro" id="IPR001296">
    <property type="entry name" value="Glyco_trans_1"/>
</dbReference>
<dbReference type="Proteomes" id="UP000002028">
    <property type="component" value="Chromosome"/>
</dbReference>